<protein>
    <submittedName>
        <fullName evidence="1">Uncharacterized protein</fullName>
    </submittedName>
</protein>
<accession>A0A6B3NKE4</accession>
<name>A0A6B3NKE4_9CYAN</name>
<evidence type="ECO:0000313" key="1">
    <source>
        <dbReference type="EMBL" id="NER30912.1"/>
    </source>
</evidence>
<sequence>MAGLLVTRLVVAAVAADDLRLESLGLLWRMERGKPSSEYSCEEEEREEFFDPNQFYAPQVRVGYLTLLISIKKIMTFMN</sequence>
<proteinExistence type="predicted"/>
<dbReference type="EMBL" id="JAAHFQ010000672">
    <property type="protein sequence ID" value="NER30912.1"/>
    <property type="molecule type" value="Genomic_DNA"/>
</dbReference>
<organism evidence="1">
    <name type="scientific">Symploca sp. SIO1C4</name>
    <dbReference type="NCBI Taxonomy" id="2607765"/>
    <lineage>
        <taxon>Bacteria</taxon>
        <taxon>Bacillati</taxon>
        <taxon>Cyanobacteriota</taxon>
        <taxon>Cyanophyceae</taxon>
        <taxon>Coleofasciculales</taxon>
        <taxon>Coleofasciculaceae</taxon>
        <taxon>Symploca</taxon>
    </lineage>
</organism>
<dbReference type="AlphaFoldDB" id="A0A6B3NKE4"/>
<reference evidence="1" key="1">
    <citation type="submission" date="2019-11" db="EMBL/GenBank/DDBJ databases">
        <title>Genomic insights into an expanded diversity of filamentous marine cyanobacteria reveals the extraordinary biosynthetic potential of Moorea and Okeania.</title>
        <authorList>
            <person name="Ferreira Leao T."/>
            <person name="Wang M."/>
            <person name="Moss N."/>
            <person name="Da Silva R."/>
            <person name="Sanders J."/>
            <person name="Nurk S."/>
            <person name="Gurevich A."/>
            <person name="Humphrey G."/>
            <person name="Reher R."/>
            <person name="Zhu Q."/>
            <person name="Belda-Ferre P."/>
            <person name="Glukhov E."/>
            <person name="Rex R."/>
            <person name="Dorrestein P.C."/>
            <person name="Knight R."/>
            <person name="Pevzner P."/>
            <person name="Gerwick W.H."/>
            <person name="Gerwick L."/>
        </authorList>
    </citation>
    <scope>NUCLEOTIDE SEQUENCE</scope>
    <source>
        <strain evidence="1">SIO1C4</strain>
    </source>
</reference>
<gene>
    <name evidence="1" type="ORF">F6J89_25650</name>
</gene>
<comment type="caution">
    <text evidence="1">The sequence shown here is derived from an EMBL/GenBank/DDBJ whole genome shotgun (WGS) entry which is preliminary data.</text>
</comment>